<reference evidence="1 2" key="1">
    <citation type="journal article" date="2014" name="PLoS Genet.">
        <title>Phylogenetically driven sequencing of extremely halophilic archaea reveals strategies for static and dynamic osmo-response.</title>
        <authorList>
            <person name="Becker E.A."/>
            <person name="Seitzer P.M."/>
            <person name="Tritt A."/>
            <person name="Larsen D."/>
            <person name="Krusor M."/>
            <person name="Yao A.I."/>
            <person name="Wu D."/>
            <person name="Madern D."/>
            <person name="Eisen J.A."/>
            <person name="Darling A.E."/>
            <person name="Facciotti M.T."/>
        </authorList>
    </citation>
    <scope>NUCLEOTIDE SEQUENCE [LARGE SCALE GENOMIC DNA]</scope>
    <source>
        <strain evidence="1 2">DSM 21995</strain>
    </source>
</reference>
<evidence type="ECO:0000313" key="1">
    <source>
        <dbReference type="EMBL" id="EMA64731.1"/>
    </source>
</evidence>
<sequence length="116" mass="12687">MLANDRMYFAGIGVSGVVVVDEHELLVRVVLTVSDGKREAVSAEFVGPIGGGVEIAPYFRILGRHELVGPVWVLVRCAGDLPPVLGGFPRQPLRDIFQVMGEYALLDFGFRVEFDV</sequence>
<dbReference type="EMBL" id="AOJG01000001">
    <property type="protein sequence ID" value="EMA64731.1"/>
    <property type="molecule type" value="Genomic_DNA"/>
</dbReference>
<comment type="caution">
    <text evidence="1">The sequence shown here is derived from an EMBL/GenBank/DDBJ whole genome shotgun (WGS) entry which is preliminary data.</text>
</comment>
<keyword evidence="2" id="KW-1185">Reference proteome</keyword>
<evidence type="ECO:0000313" key="2">
    <source>
        <dbReference type="Proteomes" id="UP000011650"/>
    </source>
</evidence>
<protein>
    <submittedName>
        <fullName evidence="1">Uncharacterized protein</fullName>
    </submittedName>
</protein>
<dbReference type="Proteomes" id="UP000011650">
    <property type="component" value="Unassembled WGS sequence"/>
</dbReference>
<name>M0P3R2_9EURY</name>
<proteinExistence type="predicted"/>
<organism evidence="1 2">
    <name type="scientific">Halorubrum lipolyticum DSM 21995</name>
    <dbReference type="NCBI Taxonomy" id="1227482"/>
    <lineage>
        <taxon>Archaea</taxon>
        <taxon>Methanobacteriati</taxon>
        <taxon>Methanobacteriota</taxon>
        <taxon>Stenosarchaea group</taxon>
        <taxon>Halobacteria</taxon>
        <taxon>Halobacteriales</taxon>
        <taxon>Haloferacaceae</taxon>
        <taxon>Halorubrum</taxon>
    </lineage>
</organism>
<dbReference type="AlphaFoldDB" id="M0P3R2"/>
<accession>M0P3R2</accession>
<gene>
    <name evidence="1" type="ORF">C469_00705</name>
</gene>